<gene>
    <name evidence="2" type="ORF">OsI_17229</name>
</gene>
<dbReference type="GO" id="GO:0004523">
    <property type="term" value="F:RNA-DNA hybrid ribonuclease activity"/>
    <property type="evidence" value="ECO:0007669"/>
    <property type="project" value="InterPro"/>
</dbReference>
<dbReference type="AlphaFoldDB" id="A2XX31"/>
<dbReference type="InterPro" id="IPR052929">
    <property type="entry name" value="RNase_H-like_EbsB-rel"/>
</dbReference>
<dbReference type="Proteomes" id="UP000007015">
    <property type="component" value="Chromosome 4"/>
</dbReference>
<dbReference type="STRING" id="39946.A2XX31"/>
<dbReference type="HOGENOM" id="CLU_000680_14_6_1"/>
<sequence>MPKCKKQSVLAKWEKPPSGWMKLNVDGSYQENNTGGIGAILRNSTGDVIFAVYGFVEQCQSALEAEILACKEGIRLALQWTLLPIIIESDCAEAIQLILSEGKLRSAHTFLVREIQGMVKGAREMKLKKVNRNCNRISHVLANKGRCESLTDFWPDGSCNFISELMSADSYG</sequence>
<dbReference type="PANTHER" id="PTHR47074">
    <property type="entry name" value="BNAC02G40300D PROTEIN"/>
    <property type="match status" value="1"/>
</dbReference>
<dbReference type="SUPFAM" id="SSF53098">
    <property type="entry name" value="Ribonuclease H-like"/>
    <property type="match status" value="1"/>
</dbReference>
<evidence type="ECO:0000259" key="1">
    <source>
        <dbReference type="Pfam" id="PF13456"/>
    </source>
</evidence>
<evidence type="ECO:0000313" key="3">
    <source>
        <dbReference type="Proteomes" id="UP000007015"/>
    </source>
</evidence>
<name>A2XX31_ORYSI</name>
<dbReference type="InterPro" id="IPR036397">
    <property type="entry name" value="RNaseH_sf"/>
</dbReference>
<dbReference type="Gramene" id="BGIOSGA014431-TA">
    <property type="protein sequence ID" value="BGIOSGA014431-PA"/>
    <property type="gene ID" value="BGIOSGA014431"/>
</dbReference>
<proteinExistence type="predicted"/>
<dbReference type="InterPro" id="IPR044730">
    <property type="entry name" value="RNase_H-like_dom_plant"/>
</dbReference>
<dbReference type="CDD" id="cd06222">
    <property type="entry name" value="RNase_H_like"/>
    <property type="match status" value="1"/>
</dbReference>
<dbReference type="GO" id="GO:0003676">
    <property type="term" value="F:nucleic acid binding"/>
    <property type="evidence" value="ECO:0007669"/>
    <property type="project" value="InterPro"/>
</dbReference>
<dbReference type="Pfam" id="PF13456">
    <property type="entry name" value="RVT_3"/>
    <property type="match status" value="1"/>
</dbReference>
<dbReference type="OMA" id="VCGVEDE"/>
<feature type="domain" description="RNase H type-1" evidence="1">
    <location>
        <begin position="24"/>
        <end position="144"/>
    </location>
</feature>
<reference evidence="2 3" key="1">
    <citation type="journal article" date="2005" name="PLoS Biol.">
        <title>The genomes of Oryza sativa: a history of duplications.</title>
        <authorList>
            <person name="Yu J."/>
            <person name="Wang J."/>
            <person name="Lin W."/>
            <person name="Li S."/>
            <person name="Li H."/>
            <person name="Zhou J."/>
            <person name="Ni P."/>
            <person name="Dong W."/>
            <person name="Hu S."/>
            <person name="Zeng C."/>
            <person name="Zhang J."/>
            <person name="Zhang Y."/>
            <person name="Li R."/>
            <person name="Xu Z."/>
            <person name="Li S."/>
            <person name="Li X."/>
            <person name="Zheng H."/>
            <person name="Cong L."/>
            <person name="Lin L."/>
            <person name="Yin J."/>
            <person name="Geng J."/>
            <person name="Li G."/>
            <person name="Shi J."/>
            <person name="Liu J."/>
            <person name="Lv H."/>
            <person name="Li J."/>
            <person name="Wang J."/>
            <person name="Deng Y."/>
            <person name="Ran L."/>
            <person name="Shi X."/>
            <person name="Wang X."/>
            <person name="Wu Q."/>
            <person name="Li C."/>
            <person name="Ren X."/>
            <person name="Wang J."/>
            <person name="Wang X."/>
            <person name="Li D."/>
            <person name="Liu D."/>
            <person name="Zhang X."/>
            <person name="Ji Z."/>
            <person name="Zhao W."/>
            <person name="Sun Y."/>
            <person name="Zhang Z."/>
            <person name="Bao J."/>
            <person name="Han Y."/>
            <person name="Dong L."/>
            <person name="Ji J."/>
            <person name="Chen P."/>
            <person name="Wu S."/>
            <person name="Liu J."/>
            <person name="Xiao Y."/>
            <person name="Bu D."/>
            <person name="Tan J."/>
            <person name="Yang L."/>
            <person name="Ye C."/>
            <person name="Zhang J."/>
            <person name="Xu J."/>
            <person name="Zhou Y."/>
            <person name="Yu Y."/>
            <person name="Zhang B."/>
            <person name="Zhuang S."/>
            <person name="Wei H."/>
            <person name="Liu B."/>
            <person name="Lei M."/>
            <person name="Yu H."/>
            <person name="Li Y."/>
            <person name="Xu H."/>
            <person name="Wei S."/>
            <person name="He X."/>
            <person name="Fang L."/>
            <person name="Zhang Z."/>
            <person name="Zhang Y."/>
            <person name="Huang X."/>
            <person name="Su Z."/>
            <person name="Tong W."/>
            <person name="Li J."/>
            <person name="Tong Z."/>
            <person name="Li S."/>
            <person name="Ye J."/>
            <person name="Wang L."/>
            <person name="Fang L."/>
            <person name="Lei T."/>
            <person name="Chen C."/>
            <person name="Chen H."/>
            <person name="Xu Z."/>
            <person name="Li H."/>
            <person name="Huang H."/>
            <person name="Zhang F."/>
            <person name="Xu H."/>
            <person name="Li N."/>
            <person name="Zhao C."/>
            <person name="Li S."/>
            <person name="Dong L."/>
            <person name="Huang Y."/>
            <person name="Li L."/>
            <person name="Xi Y."/>
            <person name="Qi Q."/>
            <person name="Li W."/>
            <person name="Zhang B."/>
            <person name="Hu W."/>
            <person name="Zhang Y."/>
            <person name="Tian X."/>
            <person name="Jiao Y."/>
            <person name="Liang X."/>
            <person name="Jin J."/>
            <person name="Gao L."/>
            <person name="Zheng W."/>
            <person name="Hao B."/>
            <person name="Liu S."/>
            <person name="Wang W."/>
            <person name="Yuan L."/>
            <person name="Cao M."/>
            <person name="McDermott J."/>
            <person name="Samudrala R."/>
            <person name="Wang J."/>
            <person name="Wong G.K."/>
            <person name="Yang H."/>
        </authorList>
    </citation>
    <scope>NUCLEOTIDE SEQUENCE [LARGE SCALE GENOMIC DNA]</scope>
    <source>
        <strain evidence="3">cv. 93-11</strain>
    </source>
</reference>
<protein>
    <recommendedName>
        <fullName evidence="1">RNase H type-1 domain-containing protein</fullName>
    </recommendedName>
</protein>
<organism evidence="2 3">
    <name type="scientific">Oryza sativa subsp. indica</name>
    <name type="common">Rice</name>
    <dbReference type="NCBI Taxonomy" id="39946"/>
    <lineage>
        <taxon>Eukaryota</taxon>
        <taxon>Viridiplantae</taxon>
        <taxon>Streptophyta</taxon>
        <taxon>Embryophyta</taxon>
        <taxon>Tracheophyta</taxon>
        <taxon>Spermatophyta</taxon>
        <taxon>Magnoliopsida</taxon>
        <taxon>Liliopsida</taxon>
        <taxon>Poales</taxon>
        <taxon>Poaceae</taxon>
        <taxon>BOP clade</taxon>
        <taxon>Oryzoideae</taxon>
        <taxon>Oryzeae</taxon>
        <taxon>Oryzinae</taxon>
        <taxon>Oryza</taxon>
        <taxon>Oryza sativa</taxon>
    </lineage>
</organism>
<accession>A2XX31</accession>
<dbReference type="InterPro" id="IPR012337">
    <property type="entry name" value="RNaseH-like_sf"/>
</dbReference>
<dbReference type="PANTHER" id="PTHR47074:SF76">
    <property type="entry name" value="RNASE H TYPE-1 DOMAIN-CONTAINING PROTEIN"/>
    <property type="match status" value="1"/>
</dbReference>
<dbReference type="EMBL" id="CM000129">
    <property type="protein sequence ID" value="EAY95391.1"/>
    <property type="molecule type" value="Genomic_DNA"/>
</dbReference>
<evidence type="ECO:0000313" key="2">
    <source>
        <dbReference type="EMBL" id="EAY95391.1"/>
    </source>
</evidence>
<dbReference type="Gene3D" id="3.30.420.10">
    <property type="entry name" value="Ribonuclease H-like superfamily/Ribonuclease H"/>
    <property type="match status" value="1"/>
</dbReference>
<keyword evidence="3" id="KW-1185">Reference proteome</keyword>
<dbReference type="InterPro" id="IPR002156">
    <property type="entry name" value="RNaseH_domain"/>
</dbReference>